<feature type="coiled-coil region" evidence="19">
    <location>
        <begin position="650"/>
        <end position="692"/>
    </location>
</feature>
<keyword evidence="11 18" id="KW-0505">Motor protein</keyword>
<proteinExistence type="inferred from homology"/>
<dbReference type="SMART" id="SM00129">
    <property type="entry name" value="KISc"/>
    <property type="match status" value="1"/>
</dbReference>
<dbReference type="InterPro" id="IPR000253">
    <property type="entry name" value="FHA_dom"/>
</dbReference>
<dbReference type="CDD" id="cd01365">
    <property type="entry name" value="KISc_KIF1A_KIF1B"/>
    <property type="match status" value="1"/>
</dbReference>
<dbReference type="Pfam" id="PF00169">
    <property type="entry name" value="PH"/>
    <property type="match status" value="1"/>
</dbReference>
<evidence type="ECO:0000256" key="17">
    <source>
        <dbReference type="ARBA" id="ARBA00066390"/>
    </source>
</evidence>
<evidence type="ECO:0000256" key="2">
    <source>
        <dbReference type="ARBA" id="ARBA00004250"/>
    </source>
</evidence>
<dbReference type="PANTHER" id="PTHR47117:SF4">
    <property type="entry name" value="KINESIN-LIKE PROTEIN KIF1B ISOFORM X1"/>
    <property type="match status" value="1"/>
</dbReference>
<dbReference type="FunFam" id="2.60.200.20:FF:000001">
    <property type="entry name" value="Kinesin family member 1B"/>
    <property type="match status" value="1"/>
</dbReference>
<feature type="compositionally biased region" description="Low complexity" evidence="20">
    <location>
        <begin position="1609"/>
        <end position="1625"/>
    </location>
</feature>
<evidence type="ECO:0000256" key="19">
    <source>
        <dbReference type="SAM" id="Coils"/>
    </source>
</evidence>
<feature type="compositionally biased region" description="Polar residues" evidence="20">
    <location>
        <begin position="1631"/>
        <end position="1647"/>
    </location>
</feature>
<evidence type="ECO:0000313" key="24">
    <source>
        <dbReference type="Proteomes" id="UP000694389"/>
    </source>
</evidence>
<evidence type="ECO:0000256" key="9">
    <source>
        <dbReference type="ARBA" id="ARBA00023054"/>
    </source>
</evidence>
<evidence type="ECO:0000259" key="21">
    <source>
        <dbReference type="PROSITE" id="PS50003"/>
    </source>
</evidence>
<keyword evidence="7 18" id="KW-0067">ATP-binding</keyword>
<evidence type="ECO:0000256" key="10">
    <source>
        <dbReference type="ARBA" id="ARBA00023136"/>
    </source>
</evidence>
<feature type="region of interest" description="Disordered" evidence="20">
    <location>
        <begin position="1604"/>
        <end position="1647"/>
    </location>
</feature>
<evidence type="ECO:0000313" key="23">
    <source>
        <dbReference type="Ensembl" id="ENSDLAP00005058326.2"/>
    </source>
</evidence>
<dbReference type="Gene3D" id="6.10.250.2520">
    <property type="match status" value="1"/>
</dbReference>
<name>A0A8C4II63_DICLA</name>
<keyword evidence="14" id="KW-0968">Cytoplasmic vesicle</keyword>
<dbReference type="PANTHER" id="PTHR47117">
    <property type="entry name" value="STAR-RELATED LIPID TRANSFER PROTEIN 9"/>
    <property type="match status" value="1"/>
</dbReference>
<keyword evidence="5" id="KW-0493">Microtubule</keyword>
<dbReference type="GO" id="GO:0030658">
    <property type="term" value="C:transport vesicle membrane"/>
    <property type="evidence" value="ECO:0007669"/>
    <property type="project" value="UniProtKB-SubCell"/>
</dbReference>
<dbReference type="Gene3D" id="2.30.29.30">
    <property type="entry name" value="Pleckstrin-homology domain (PH domain)/Phosphotyrosine-binding domain (PTB)"/>
    <property type="match status" value="1"/>
</dbReference>
<reference evidence="23" key="2">
    <citation type="submission" date="2025-09" db="UniProtKB">
        <authorList>
            <consortium name="Ensembl"/>
        </authorList>
    </citation>
    <scope>IDENTIFICATION</scope>
</reference>
<dbReference type="GO" id="GO:0010970">
    <property type="term" value="P:transport along microtubule"/>
    <property type="evidence" value="ECO:0007669"/>
    <property type="project" value="UniProtKB-ARBA"/>
</dbReference>
<evidence type="ECO:0000256" key="1">
    <source>
        <dbReference type="ARBA" id="ARBA00004245"/>
    </source>
</evidence>
<dbReference type="FunFam" id="3.40.850.10:FF:000004">
    <property type="entry name" value="Kinesin-like protein isoform 2"/>
    <property type="match status" value="1"/>
</dbReference>
<reference evidence="23" key="1">
    <citation type="submission" date="2025-08" db="UniProtKB">
        <authorList>
            <consortium name="Ensembl"/>
        </authorList>
    </citation>
    <scope>IDENTIFICATION</scope>
</reference>
<accession>A0A8C4II63</accession>
<keyword evidence="3" id="KW-0963">Cytoplasm</keyword>
<evidence type="ECO:0000256" key="8">
    <source>
        <dbReference type="ARBA" id="ARBA00023018"/>
    </source>
</evidence>
<dbReference type="GeneTree" id="ENSGT00940000157445"/>
<dbReference type="Proteomes" id="UP000694389">
    <property type="component" value="Unassembled WGS sequence"/>
</dbReference>
<dbReference type="Pfam" id="PF00498">
    <property type="entry name" value="FHA"/>
    <property type="match status" value="1"/>
</dbReference>
<dbReference type="SUPFAM" id="SSF50729">
    <property type="entry name" value="PH domain-like"/>
    <property type="match status" value="1"/>
</dbReference>
<dbReference type="PROSITE" id="PS50067">
    <property type="entry name" value="KINESIN_MOTOR_2"/>
    <property type="match status" value="1"/>
</dbReference>
<keyword evidence="4" id="KW-0597">Phosphoprotein</keyword>
<dbReference type="SMART" id="SM00233">
    <property type="entry name" value="PH"/>
    <property type="match status" value="1"/>
</dbReference>
<dbReference type="InterPro" id="IPR027417">
    <property type="entry name" value="P-loop_NTPase"/>
</dbReference>
<dbReference type="GO" id="GO:0008017">
    <property type="term" value="F:microtubule binding"/>
    <property type="evidence" value="ECO:0007669"/>
    <property type="project" value="InterPro"/>
</dbReference>
<feature type="binding site" evidence="18">
    <location>
        <begin position="97"/>
        <end position="104"/>
    </location>
    <ligand>
        <name>ATP</name>
        <dbReference type="ChEBI" id="CHEBI:30616"/>
    </ligand>
</feature>
<keyword evidence="10" id="KW-0472">Membrane</keyword>
<dbReference type="Gene3D" id="3.40.850.10">
    <property type="entry name" value="Kinesin motor domain"/>
    <property type="match status" value="1"/>
</dbReference>
<dbReference type="Pfam" id="PF12473">
    <property type="entry name" value="DUF3694"/>
    <property type="match status" value="1"/>
</dbReference>
<dbReference type="InterPro" id="IPR049780">
    <property type="entry name" value="PH_KIFIA_KIFIB"/>
</dbReference>
<keyword evidence="9 19" id="KW-0175">Coiled coil</keyword>
<evidence type="ECO:0000256" key="5">
    <source>
        <dbReference type="ARBA" id="ARBA00022701"/>
    </source>
</evidence>
<evidence type="ECO:0000256" key="14">
    <source>
        <dbReference type="ARBA" id="ARBA00023329"/>
    </source>
</evidence>
<feature type="compositionally biased region" description="Low complexity" evidence="20">
    <location>
        <begin position="1509"/>
        <end position="1540"/>
    </location>
</feature>
<dbReference type="GO" id="GO:0005874">
    <property type="term" value="C:microtubule"/>
    <property type="evidence" value="ECO:0007669"/>
    <property type="project" value="UniProtKB-KW"/>
</dbReference>
<evidence type="ECO:0000259" key="22">
    <source>
        <dbReference type="PROSITE" id="PS50067"/>
    </source>
</evidence>
<dbReference type="Gene3D" id="2.60.200.20">
    <property type="match status" value="1"/>
</dbReference>
<dbReference type="InterPro" id="IPR032405">
    <property type="entry name" value="Kinesin_assoc"/>
</dbReference>
<dbReference type="InterPro" id="IPR022140">
    <property type="entry name" value="Kinesin-like_KIF1-typ"/>
</dbReference>
<evidence type="ECO:0000256" key="3">
    <source>
        <dbReference type="ARBA" id="ARBA00022490"/>
    </source>
</evidence>
<evidence type="ECO:0000256" key="20">
    <source>
        <dbReference type="SAM" id="MobiDB-lite"/>
    </source>
</evidence>
<dbReference type="EC" id="5.6.1.3" evidence="17"/>
<dbReference type="InterPro" id="IPR011993">
    <property type="entry name" value="PH-like_dom_sf"/>
</dbReference>
<keyword evidence="24" id="KW-1185">Reference proteome</keyword>
<evidence type="ECO:0000256" key="16">
    <source>
        <dbReference type="ARBA" id="ARBA00050273"/>
    </source>
</evidence>
<sequence length="1801" mass="202021">MSGASVKVAVRVRPFNSREMSKDSKCIIQMQGNTTTISNPKAPKEPAKTFSFDYSYWSHTTPEDPSFASQNLVYNDIGKEMLAHAFEGYNVCIFAYGQTGAGKSYTMMGKQEEGQEGIIPMLCEDLFEKINEDNNKEELSYSVEVSYMEIYCERVRDLLNPKNKGNLRVREHPLLGPYVEDLSKLAVTSYTDIADLMDAGNKARTVAATNMNETSSRSHAVFTIVFTQKKHDSETDLSTEKVSKISLVDLAGSERADSTGAKGTRLKEGANINKSLTTLGKVISALAEVDNSTSKSKKKKKTDFIPYRDSVLTWLLRENLGGNSRTAMVAALSPADINYDETLSTLRYADRAKNIKCNAVINEDPNNKLVRDLKDEVARLKELLRAQGLGDILDIDPMGDDCPGSGIKSPIGSLTASPSSGSLCSQVGLQSVTSIQERIMSTPGGEEAIERLKESEKIIAELNETWEEKLRKTEAIRMEREALLAEMGVAIREDGGTLGVFSPKKTPHLVNLNEDPLMSECLLYYIKDGITRVGQADAERRQDIVLSGAHIKEEHCIFRSERNANGDVIVMLVPCEGSETYVNGKRVEDAIQLRSGNRIIMGKNHVFRFNHPEQARAEREKTPSAETPVEPVDWTFAQRELLEKQGIDMKQEMEKRLTEMEILYKKEKEEADQLLEQQRLVYESKLQELQKQVETISLVAETPDEEELEEEEEEEVPWTQHEFELAQWAFRKWRYHQFTSLRDQLWGNAVYLKEANAISVELKKKVQFQFVLLTDTLYSPLPPELLSAEPEKERDSRPFPRTVVAVEVQDLKNGATHYWSLDKLKQRLEQMREMYDRAGEMASTNQEDGEGTLTGNDPFYDRFHWFKLVGSSPIFHGCVNEHLADRTPSPTFSTTDSEITELADERQSEMSDLIDDEAFVDDTSSDAGTEEGSDIFSDGQDPFYDRSPWFILVGRAFVYLSNLLYPVPLVHRVAIVTEKGEVRGFLRVGVQAIAADEEAPDYGSGVRQSGTAKISFDDEYFKKNDFPSTVMTRSGLSLEELRIVEGQGQSSEVITPSEELNRINDMDLKLGNITETKLSLGDGLAGQLEVGSIFTFRVTVLQASGVPPEYADIFCQFNFLHRHDEAFSTEPLKNTGKGSPLGFYHVQNISVEVTESFIEYIKSKPIVFEVFGHYQQHPLHLHGQDLISPPTPSRKYYPIPMPLSRPVPATKLNTITKSNLGQCVSKYDLLVWFEISELEPTGEYIPAVVDHSGGLPCNGTYLLHQGIQRRITVTLIHEKGSELHWKDVRELVVGRIRNKAEVDDSAADAVLSLNIISAKNIKSSHNSNRTFYRFEAVWDSSLHNSLLLNRVTPYGEKIYMTLSAYLELDHCIQPAIITKDICMVFYSRDAKISPPRSLRNLFGSGYSKTPDCNRVTGIYELSLCKMSDTGSPGMQRRRRKILDTSVAYVRGEENLAGWRPRGDSLILEHQWELEKMEQLHEVEKTRHLLLLREKLGDAAPVGPAPTTKSLSELLSPSMSSGSLSTSTSISSQISSTTFESAITPSESSGYDSTDIESLVDREKELATKCLHLLTHTFNSEYNQVVNSISDCKLSDISPMGRDPSVTSFSSATLTPSSTCPSLSDSRCGSMDQKTPENSSRASSPSCSDYENFPMVPTLETSYLARAGKNEFLNLVPDIEEMRPGSVVSKKGFLSFMEPRSNSWVKHFVVVRRPYVFIYNSDKDPVERGVLNLSTAQVEYSEDQQAMLKTPNTFAVCTKHRGILLQANNEKDMNDWLYAFNPLLAGTIRSKLARRRSGLMKN</sequence>
<feature type="domain" description="Kinesin motor" evidence="22">
    <location>
        <begin position="5"/>
        <end position="355"/>
    </location>
</feature>
<organism evidence="23 24">
    <name type="scientific">Dicentrarchus labrax</name>
    <name type="common">European seabass</name>
    <name type="synonym">Morone labrax</name>
    <dbReference type="NCBI Taxonomy" id="13489"/>
    <lineage>
        <taxon>Eukaryota</taxon>
        <taxon>Metazoa</taxon>
        <taxon>Chordata</taxon>
        <taxon>Craniata</taxon>
        <taxon>Vertebrata</taxon>
        <taxon>Euteleostomi</taxon>
        <taxon>Actinopterygii</taxon>
        <taxon>Neopterygii</taxon>
        <taxon>Teleostei</taxon>
        <taxon>Neoteleostei</taxon>
        <taxon>Acanthomorphata</taxon>
        <taxon>Eupercaria</taxon>
        <taxon>Moronidae</taxon>
        <taxon>Dicentrarchus</taxon>
    </lineage>
</organism>
<dbReference type="InterPro" id="IPR022164">
    <property type="entry name" value="Kinesin-like"/>
</dbReference>
<evidence type="ECO:0000256" key="13">
    <source>
        <dbReference type="ARBA" id="ARBA00023235"/>
    </source>
</evidence>
<dbReference type="InterPro" id="IPR001849">
    <property type="entry name" value="PH_domain"/>
</dbReference>
<evidence type="ECO:0000256" key="6">
    <source>
        <dbReference type="ARBA" id="ARBA00022741"/>
    </source>
</evidence>
<dbReference type="FunFam" id="2.30.29.30:FF:000023">
    <property type="entry name" value="Kinesin family member 1B"/>
    <property type="match status" value="1"/>
</dbReference>
<evidence type="ECO:0000256" key="15">
    <source>
        <dbReference type="ARBA" id="ARBA00034103"/>
    </source>
</evidence>
<dbReference type="Ensembl" id="ENSDLAT00005061833.2">
    <property type="protein sequence ID" value="ENSDLAP00005058326.2"/>
    <property type="gene ID" value="ENSDLAG00005024458.2"/>
</dbReference>
<dbReference type="SUPFAM" id="SSF52540">
    <property type="entry name" value="P-loop containing nucleoside triphosphate hydrolases"/>
    <property type="match status" value="1"/>
</dbReference>
<dbReference type="SUPFAM" id="SSF49879">
    <property type="entry name" value="SMAD/FHA domain"/>
    <property type="match status" value="1"/>
</dbReference>
<dbReference type="InterPro" id="IPR036961">
    <property type="entry name" value="Kinesin_motor_dom_sf"/>
</dbReference>
<keyword evidence="8" id="KW-0770">Synapse</keyword>
<dbReference type="CDD" id="cd01233">
    <property type="entry name" value="PH_KIFIA_KIFIB"/>
    <property type="match status" value="1"/>
</dbReference>
<dbReference type="Pfam" id="PF00225">
    <property type="entry name" value="Kinesin"/>
    <property type="match status" value="1"/>
</dbReference>
<dbReference type="InterPro" id="IPR001752">
    <property type="entry name" value="Kinesin_motor_dom"/>
</dbReference>
<dbReference type="Pfam" id="PF16183">
    <property type="entry name" value="Kinesin_assoc"/>
    <property type="match status" value="1"/>
</dbReference>
<dbReference type="PROSITE" id="PS50003">
    <property type="entry name" value="PH_DOMAIN"/>
    <property type="match status" value="1"/>
</dbReference>
<evidence type="ECO:0000256" key="7">
    <source>
        <dbReference type="ARBA" id="ARBA00022840"/>
    </source>
</evidence>
<keyword evidence="13" id="KW-0413">Isomerase</keyword>
<dbReference type="PRINTS" id="PR00380">
    <property type="entry name" value="KINESINHEAVY"/>
</dbReference>
<evidence type="ECO:0000256" key="12">
    <source>
        <dbReference type="ARBA" id="ARBA00023212"/>
    </source>
</evidence>
<evidence type="ECO:0000256" key="11">
    <source>
        <dbReference type="ARBA" id="ARBA00023175"/>
    </source>
</evidence>
<dbReference type="Pfam" id="PF12423">
    <property type="entry name" value="KIF1B"/>
    <property type="match status" value="1"/>
</dbReference>
<evidence type="ECO:0000256" key="18">
    <source>
        <dbReference type="PROSITE-ProRule" id="PRU00283"/>
    </source>
</evidence>
<evidence type="ECO:0000256" key="4">
    <source>
        <dbReference type="ARBA" id="ARBA00022553"/>
    </source>
</evidence>
<protein>
    <recommendedName>
        <fullName evidence="17">plus-end-directed kinesin ATPase</fullName>
        <ecNumber evidence="17">5.6.1.3</ecNumber>
    </recommendedName>
</protein>
<comment type="catalytic activity">
    <reaction evidence="16">
        <text>ATP + H2O + a kinesin associated with a microtubule at position (n) = ADP + phosphate a kinesin associated with a microtubule at position (n+1, toward the plus end).</text>
        <dbReference type="EC" id="5.6.1.3"/>
    </reaction>
</comment>
<feature type="region of interest" description="Disordered" evidence="20">
    <location>
        <begin position="1500"/>
        <end position="1555"/>
    </location>
</feature>
<dbReference type="GO" id="GO:0008574">
    <property type="term" value="F:plus-end-directed microtubule motor activity"/>
    <property type="evidence" value="ECO:0007669"/>
    <property type="project" value="UniProtKB-EC"/>
</dbReference>
<feature type="domain" description="PH" evidence="21">
    <location>
        <begin position="1686"/>
        <end position="1784"/>
    </location>
</feature>
<keyword evidence="6 18" id="KW-0547">Nucleotide-binding</keyword>
<dbReference type="GO" id="GO:0045202">
    <property type="term" value="C:synapse"/>
    <property type="evidence" value="ECO:0007669"/>
    <property type="project" value="UniProtKB-SubCell"/>
</dbReference>
<dbReference type="InterPro" id="IPR019821">
    <property type="entry name" value="Kinesin_motor_CS"/>
</dbReference>
<dbReference type="PROSITE" id="PS00411">
    <property type="entry name" value="KINESIN_MOTOR_1"/>
    <property type="match status" value="1"/>
</dbReference>
<dbReference type="GO" id="GO:0005524">
    <property type="term" value="F:ATP binding"/>
    <property type="evidence" value="ECO:0007669"/>
    <property type="project" value="UniProtKB-UniRule"/>
</dbReference>
<comment type="subcellular location">
    <subcellularLocation>
        <location evidence="1">Cytoplasm</location>
        <location evidence="1">Cytoskeleton</location>
    </subcellularLocation>
    <subcellularLocation>
        <location evidence="2">Cytoplasmic vesicle</location>
        <location evidence="2">Secretory vesicle membrane</location>
    </subcellularLocation>
    <subcellularLocation>
        <location evidence="15">Synapse</location>
    </subcellularLocation>
</comment>
<feature type="compositionally biased region" description="Polar residues" evidence="20">
    <location>
        <begin position="1542"/>
        <end position="1551"/>
    </location>
</feature>
<dbReference type="InterPro" id="IPR008984">
    <property type="entry name" value="SMAD_FHA_dom_sf"/>
</dbReference>
<keyword evidence="12" id="KW-0206">Cytoskeleton</keyword>
<comment type="similarity">
    <text evidence="18">Belongs to the TRAFAC class myosin-kinesin ATPase superfamily. Kinesin family.</text>
</comment>
<gene>
    <name evidence="23" type="primary">kif1b</name>
</gene>